<dbReference type="OMA" id="QFKMENE"/>
<dbReference type="SUPFAM" id="SSF50978">
    <property type="entry name" value="WD40 repeat-like"/>
    <property type="match status" value="1"/>
</dbReference>
<evidence type="ECO:0000313" key="3">
    <source>
        <dbReference type="Proteomes" id="UP000030745"/>
    </source>
</evidence>
<feature type="region of interest" description="Disordered" evidence="1">
    <location>
        <begin position="20"/>
        <end position="39"/>
    </location>
</feature>
<dbReference type="GeneID" id="24126467"/>
<keyword evidence="3" id="KW-1185">Reference proteome</keyword>
<sequence length="1247" mass="137544">MDADEATVLTNTVQCISRAASAHAPRPQQTPAPPTPGVKPLSGIGLNTHLRDLFYYLNKNEVIFSLGKHVVVQNVHNQRMAFFEPPGETTESVVAGDVSALGLTSKRNYLAVARGSPSVLARSTSTIAIYSLRDHKAASDAVRTPVRVITYQTHSFVSLAFSANGKFLLGQSSTANWSFVLWDWTRARKIAVTEVHTRVTRVHFNPIDFAQMSTSGGMHLRLWKLAEPTCRQFATFTAPVKYVEHAWIPKSDGLVALLENGDVQHIYNGELVRTLPSLHHGHYLSVVIAGNDGYISLLDVGEVETSGAIADLSLSRRMQLESREPILAIGIDPTGAALMVVTPSLYGAYELANLCLLRGDDESIALVTYAPLPRPVDLSTMTTALRRHVFATLGRAASGGHAIALYSQDGTPGLLQYTFPHLAPNAIAVHPSGFEVLVTFSVQLQVYHVLFDTFKIAFEVEIRHATSVAYSRGGSFFCALVEDRSIYVYSNYAGSEPLLHSVCRGKDVISAFAWGTDETRLYAGDERGNFSEWALTDAGFASTPAAFRDDERTRAYTAIATTHRAGHRVLAAAFLSGTGVAAIHVWPTLDLTVVPDRTPELDAKITALEFCGTALCVGLASGTLHVYWWEDGLAGPRLVAQPLTFDLTAAPLVSLRACSAEGHLLAASADGCVFETAITVASTPELQAATSSLVLQTTYTAINSFVTVVPTDDLCLVERCSVTERLMHIADLETEMDQLKIEKEIVNKLNAEQRSLLERERHADVRAVRTALEAQVHAAHDALTHEKQEAETLTAALKETHARDTSAMQAILSTQIETLHDVVAQLELDLIKARQSIDDATFAGDERAMQLRKALEASHAGECNGLRAEIHRLNDALALKTRAYDEVLSQQDDDHLFHLASLQATIEAERANGAAVSVAAKDTTSNLQQQLRMMLNALDIKSADVEKLTREKHDLAAHVAMLQTELAAERKHAVKTAADCSLLETQVIDLTRSLDGLERLNNIRLCKLKTIKDSLAAKDAANEAMQSFVDELHHENSNVIRDANALDEKQNLMTRKLRFYEQTLAAHKASVADANAIVLAFRRDLGILIEDEQRGKRLKIDAIVKLYHKYEPSARHVTRERGTDEAIIHELTRQNKCVEDHRRKLRSRVATVVSEKHKLATLFSQDNQKLLEDVHRLTRENHELKRRPKSWRRCRNLRRPSSASPTTTTTTTTMSTSPMYRSSSNPRPMRRVAFTFRAVFTLDRSRS</sequence>
<protein>
    <recommendedName>
        <fullName evidence="4">Cilia- and flagella-associated protein 43</fullName>
    </recommendedName>
</protein>
<feature type="region of interest" description="Disordered" evidence="1">
    <location>
        <begin position="1184"/>
        <end position="1226"/>
    </location>
</feature>
<feature type="compositionally biased region" description="Pro residues" evidence="1">
    <location>
        <begin position="28"/>
        <end position="37"/>
    </location>
</feature>
<dbReference type="Gene3D" id="2.130.10.10">
    <property type="entry name" value="YVTN repeat-like/Quinoprotein amine dehydrogenase"/>
    <property type="match status" value="2"/>
</dbReference>
<name>A0A067CX47_SAPPC</name>
<dbReference type="PANTHER" id="PTHR32215:SF0">
    <property type="entry name" value="CILIA- AND FLAGELLA-ASSOCIATED PROTEIN 57"/>
    <property type="match status" value="1"/>
</dbReference>
<dbReference type="EMBL" id="KK583198">
    <property type="protein sequence ID" value="KDO31377.1"/>
    <property type="molecule type" value="Genomic_DNA"/>
</dbReference>
<evidence type="ECO:0000313" key="2">
    <source>
        <dbReference type="EMBL" id="KDO31377.1"/>
    </source>
</evidence>
<dbReference type="PANTHER" id="PTHR32215">
    <property type="entry name" value="CILIA- AND FLAGELLA-ASSOCIATED PROTEIN 57"/>
    <property type="match status" value="1"/>
</dbReference>
<dbReference type="InterPro" id="IPR015943">
    <property type="entry name" value="WD40/YVTN_repeat-like_dom_sf"/>
</dbReference>
<feature type="compositionally biased region" description="Low complexity" evidence="1">
    <location>
        <begin position="1199"/>
        <end position="1224"/>
    </location>
</feature>
<dbReference type="KEGG" id="spar:SPRG_03994"/>
<feature type="compositionally biased region" description="Basic residues" evidence="1">
    <location>
        <begin position="1184"/>
        <end position="1198"/>
    </location>
</feature>
<evidence type="ECO:0000256" key="1">
    <source>
        <dbReference type="SAM" id="MobiDB-lite"/>
    </source>
</evidence>
<dbReference type="InterPro" id="IPR052993">
    <property type="entry name" value="CFA-57"/>
</dbReference>
<dbReference type="Proteomes" id="UP000030745">
    <property type="component" value="Unassembled WGS sequence"/>
</dbReference>
<organism evidence="2 3">
    <name type="scientific">Saprolegnia parasitica (strain CBS 223.65)</name>
    <dbReference type="NCBI Taxonomy" id="695850"/>
    <lineage>
        <taxon>Eukaryota</taxon>
        <taxon>Sar</taxon>
        <taxon>Stramenopiles</taxon>
        <taxon>Oomycota</taxon>
        <taxon>Saprolegniomycetes</taxon>
        <taxon>Saprolegniales</taxon>
        <taxon>Saprolegniaceae</taxon>
        <taxon>Saprolegnia</taxon>
    </lineage>
</organism>
<reference evidence="2 3" key="1">
    <citation type="journal article" date="2013" name="PLoS Genet.">
        <title>Distinctive expansion of potential virulence genes in the genome of the oomycete fish pathogen Saprolegnia parasitica.</title>
        <authorList>
            <person name="Jiang R.H."/>
            <person name="de Bruijn I."/>
            <person name="Haas B.J."/>
            <person name="Belmonte R."/>
            <person name="Lobach L."/>
            <person name="Christie J."/>
            <person name="van den Ackerveken G."/>
            <person name="Bottin A."/>
            <person name="Bulone V."/>
            <person name="Diaz-Moreno S.M."/>
            <person name="Dumas B."/>
            <person name="Fan L."/>
            <person name="Gaulin E."/>
            <person name="Govers F."/>
            <person name="Grenville-Briggs L.J."/>
            <person name="Horner N.R."/>
            <person name="Levin J.Z."/>
            <person name="Mammella M."/>
            <person name="Meijer H.J."/>
            <person name="Morris P."/>
            <person name="Nusbaum C."/>
            <person name="Oome S."/>
            <person name="Phillips A.J."/>
            <person name="van Rooyen D."/>
            <person name="Rzeszutek E."/>
            <person name="Saraiva M."/>
            <person name="Secombes C.J."/>
            <person name="Seidl M.F."/>
            <person name="Snel B."/>
            <person name="Stassen J.H."/>
            <person name="Sykes S."/>
            <person name="Tripathy S."/>
            <person name="van den Berg H."/>
            <person name="Vega-Arreguin J.C."/>
            <person name="Wawra S."/>
            <person name="Young S.K."/>
            <person name="Zeng Q."/>
            <person name="Dieguez-Uribeondo J."/>
            <person name="Russ C."/>
            <person name="Tyler B.M."/>
            <person name="van West P."/>
        </authorList>
    </citation>
    <scope>NUCLEOTIDE SEQUENCE [LARGE SCALE GENOMIC DNA]</scope>
    <source>
        <strain evidence="2 3">CBS 223.65</strain>
    </source>
</reference>
<dbReference type="AlphaFoldDB" id="A0A067CX47"/>
<gene>
    <name evidence="2" type="ORF">SPRG_03994</name>
</gene>
<accession>A0A067CX47</accession>
<evidence type="ECO:0008006" key="4">
    <source>
        <dbReference type="Google" id="ProtNLM"/>
    </source>
</evidence>
<dbReference type="InterPro" id="IPR036322">
    <property type="entry name" value="WD40_repeat_dom_sf"/>
</dbReference>
<proteinExistence type="predicted"/>
<dbReference type="RefSeq" id="XP_012197974.1">
    <property type="nucleotide sequence ID" value="XM_012342584.1"/>
</dbReference>
<dbReference type="OrthoDB" id="67226at2759"/>
<dbReference type="VEuPathDB" id="FungiDB:SPRG_03994"/>
<dbReference type="SUPFAM" id="SSF101908">
    <property type="entry name" value="Putative isomerase YbhE"/>
    <property type="match status" value="1"/>
</dbReference>